<keyword evidence="5 7" id="KW-1133">Transmembrane helix</keyword>
<evidence type="ECO:0000256" key="6">
    <source>
        <dbReference type="ARBA" id="ARBA00023136"/>
    </source>
</evidence>
<name>A0A0Q3HZ29_9HYPH</name>
<evidence type="ECO:0000256" key="2">
    <source>
        <dbReference type="ARBA" id="ARBA00022448"/>
    </source>
</evidence>
<evidence type="ECO:0000313" key="12">
    <source>
        <dbReference type="Proteomes" id="UP000190130"/>
    </source>
</evidence>
<dbReference type="PANTHER" id="PTHR30043:SF1">
    <property type="entry name" value="ABC TRANSPORT SYSTEM PERMEASE PROTEIN P69"/>
    <property type="match status" value="1"/>
</dbReference>
<organism evidence="9 11">
    <name type="scientific">Bosea thiooxidans</name>
    <dbReference type="NCBI Taxonomy" id="53254"/>
    <lineage>
        <taxon>Bacteria</taxon>
        <taxon>Pseudomonadati</taxon>
        <taxon>Pseudomonadota</taxon>
        <taxon>Alphaproteobacteria</taxon>
        <taxon>Hyphomicrobiales</taxon>
        <taxon>Boseaceae</taxon>
        <taxon>Bosea</taxon>
    </lineage>
</organism>
<dbReference type="InterPro" id="IPR035906">
    <property type="entry name" value="MetI-like_sf"/>
</dbReference>
<dbReference type="Proteomes" id="UP000190130">
    <property type="component" value="Unassembled WGS sequence"/>
</dbReference>
<reference evidence="10 12" key="2">
    <citation type="submission" date="2017-02" db="EMBL/GenBank/DDBJ databases">
        <authorList>
            <person name="Peterson S.W."/>
        </authorList>
    </citation>
    <scope>NUCLEOTIDE SEQUENCE [LARGE SCALE GENOMIC DNA]</scope>
    <source>
        <strain evidence="10 12">DSM 9653</strain>
    </source>
</reference>
<feature type="transmembrane region" description="Helical" evidence="7">
    <location>
        <begin position="30"/>
        <end position="48"/>
    </location>
</feature>
<dbReference type="Pfam" id="PF00528">
    <property type="entry name" value="BPD_transp_1"/>
    <property type="match status" value="1"/>
</dbReference>
<dbReference type="InterPro" id="IPR005769">
    <property type="entry name" value="PhnE/PtxC"/>
</dbReference>
<evidence type="ECO:0000313" key="10">
    <source>
        <dbReference type="EMBL" id="SKB52800.1"/>
    </source>
</evidence>
<protein>
    <submittedName>
        <fullName evidence="9">Phosphonate ABC transporter permease</fullName>
    </submittedName>
    <submittedName>
        <fullName evidence="10">Phosphonate transport system permease protein</fullName>
    </submittedName>
</protein>
<dbReference type="GO" id="GO:0015416">
    <property type="term" value="F:ABC-type phosphonate transporter activity"/>
    <property type="evidence" value="ECO:0007669"/>
    <property type="project" value="InterPro"/>
</dbReference>
<evidence type="ECO:0000313" key="9">
    <source>
        <dbReference type="EMBL" id="KQK27821.1"/>
    </source>
</evidence>
<keyword evidence="6 7" id="KW-0472">Membrane</keyword>
<dbReference type="OrthoDB" id="9808005at2"/>
<dbReference type="NCBIfam" id="TIGR01097">
    <property type="entry name" value="PhnE"/>
    <property type="match status" value="1"/>
</dbReference>
<keyword evidence="3" id="KW-1003">Cell membrane</keyword>
<evidence type="ECO:0000256" key="5">
    <source>
        <dbReference type="ARBA" id="ARBA00022989"/>
    </source>
</evidence>
<sequence>MTLAIDRNDPAIRAHAETYRQAAAAKRRQALIGILVFIACVLLSARGAEVDLAKFFENIHRFPKYIYETLPTLRLASLGADLGEWYWGLKGWLKLLWQTVLIAYVGTILGAAGAFLFCFAAAANLGRAPWLRFAVRRFLEFCRTVPEIVFALIFVIAFGLGPLPGVLAIAIHTMGALGKLFSEVVENIDLKPVDGVTASGGSWWQIVRFAVVPQVLSNFASYALLRFEINVRGASIMGFVGAGGIGQDLIEAIRKFYFTDVSAILLLIIVAVMLIDYGTERLRHALLSLEHGR</sequence>
<dbReference type="GO" id="GO:0005886">
    <property type="term" value="C:plasma membrane"/>
    <property type="evidence" value="ECO:0007669"/>
    <property type="project" value="UniProtKB-SubCell"/>
</dbReference>
<evidence type="ECO:0000313" key="11">
    <source>
        <dbReference type="Proteomes" id="UP000051562"/>
    </source>
</evidence>
<dbReference type="AlphaFoldDB" id="A0A0Q3HZ29"/>
<evidence type="ECO:0000259" key="8">
    <source>
        <dbReference type="PROSITE" id="PS50928"/>
    </source>
</evidence>
<accession>A0A0Q3HZ29</accession>
<dbReference type="SUPFAM" id="SSF161098">
    <property type="entry name" value="MetI-like"/>
    <property type="match status" value="1"/>
</dbReference>
<keyword evidence="2 7" id="KW-0813">Transport</keyword>
<proteinExistence type="inferred from homology"/>
<feature type="domain" description="ABC transmembrane type-1" evidence="8">
    <location>
        <begin position="96"/>
        <end position="276"/>
    </location>
</feature>
<evidence type="ECO:0000256" key="4">
    <source>
        <dbReference type="ARBA" id="ARBA00022692"/>
    </source>
</evidence>
<dbReference type="InterPro" id="IPR000515">
    <property type="entry name" value="MetI-like"/>
</dbReference>
<dbReference type="CDD" id="cd06261">
    <property type="entry name" value="TM_PBP2"/>
    <property type="match status" value="1"/>
</dbReference>
<comment type="similarity">
    <text evidence="7">Belongs to the binding-protein-dependent transport system permease family.</text>
</comment>
<dbReference type="Proteomes" id="UP000051562">
    <property type="component" value="Unassembled WGS sequence"/>
</dbReference>
<dbReference type="EMBL" id="FUYX01000002">
    <property type="protein sequence ID" value="SKB52800.1"/>
    <property type="molecule type" value="Genomic_DNA"/>
</dbReference>
<comment type="subcellular location">
    <subcellularLocation>
        <location evidence="1 7">Cell membrane</location>
        <topology evidence="1 7">Multi-pass membrane protein</topology>
    </subcellularLocation>
</comment>
<evidence type="ECO:0000256" key="7">
    <source>
        <dbReference type="RuleBase" id="RU363032"/>
    </source>
</evidence>
<dbReference type="RefSeq" id="WP_055730831.1">
    <property type="nucleotide sequence ID" value="NZ_FUYX01000002.1"/>
</dbReference>
<evidence type="ECO:0000256" key="1">
    <source>
        <dbReference type="ARBA" id="ARBA00004651"/>
    </source>
</evidence>
<evidence type="ECO:0000256" key="3">
    <source>
        <dbReference type="ARBA" id="ARBA00022475"/>
    </source>
</evidence>
<dbReference type="Gene3D" id="1.10.3720.10">
    <property type="entry name" value="MetI-like"/>
    <property type="match status" value="1"/>
</dbReference>
<feature type="transmembrane region" description="Helical" evidence="7">
    <location>
        <begin position="148"/>
        <end position="171"/>
    </location>
</feature>
<reference evidence="9 11" key="1">
    <citation type="submission" date="2015-10" db="EMBL/GenBank/DDBJ databases">
        <title>Draft genome of Bosea thiooxidans.</title>
        <authorList>
            <person name="Wang X."/>
        </authorList>
    </citation>
    <scope>NUCLEOTIDE SEQUENCE [LARGE SCALE GENOMIC DNA]</scope>
    <source>
        <strain evidence="9 11">CGMCC 9174</strain>
    </source>
</reference>
<keyword evidence="4 7" id="KW-0812">Transmembrane</keyword>
<feature type="transmembrane region" description="Helical" evidence="7">
    <location>
        <begin position="256"/>
        <end position="275"/>
    </location>
</feature>
<dbReference type="PROSITE" id="PS50928">
    <property type="entry name" value="ABC_TM1"/>
    <property type="match status" value="1"/>
</dbReference>
<dbReference type="PANTHER" id="PTHR30043">
    <property type="entry name" value="PHOSPHONATES TRANSPORT SYSTEM PERMEASE PROTEIN"/>
    <property type="match status" value="1"/>
</dbReference>
<gene>
    <name evidence="9" type="ORF">ARD30_24525</name>
    <name evidence="10" type="ORF">SAMN05660750_01186</name>
</gene>
<feature type="transmembrane region" description="Helical" evidence="7">
    <location>
        <begin position="101"/>
        <end position="127"/>
    </location>
</feature>
<keyword evidence="11" id="KW-1185">Reference proteome</keyword>
<dbReference type="STRING" id="53254.SAMN05660750_01186"/>
<dbReference type="EMBL" id="LMAR01000091">
    <property type="protein sequence ID" value="KQK27821.1"/>
    <property type="molecule type" value="Genomic_DNA"/>
</dbReference>